<proteinExistence type="predicted"/>
<evidence type="ECO:0000313" key="8">
    <source>
        <dbReference type="Proteomes" id="UP000244089"/>
    </source>
</evidence>
<dbReference type="RefSeq" id="WP_108138897.1">
    <property type="nucleotide sequence ID" value="NZ_QAXS01000006.1"/>
</dbReference>
<keyword evidence="4 6" id="KW-1133">Transmembrane helix</keyword>
<dbReference type="Pfam" id="PF07260">
    <property type="entry name" value="ANKH"/>
    <property type="match status" value="1"/>
</dbReference>
<feature type="transmembrane region" description="Helical" evidence="6">
    <location>
        <begin position="419"/>
        <end position="443"/>
    </location>
</feature>
<dbReference type="AlphaFoldDB" id="A0A2T5RN64"/>
<dbReference type="PANTHER" id="PTHR28384:SF1">
    <property type="entry name" value="PROGRESSIVE ANKYLOSIS PROTEIN HOMOLOG"/>
    <property type="match status" value="1"/>
</dbReference>
<accession>A0A2T5RN64</accession>
<comment type="caution">
    <text evidence="7">The sequence shown here is derived from an EMBL/GenBank/DDBJ whole genome shotgun (WGS) entry which is preliminary data.</text>
</comment>
<sequence>MSENIKRKISEIKYQELIKFFLPLAVMPIIIGVSHNAVNASLARLPFPEITLAVYAVSKSITNIIKSPIHMSRQTVTSLVDDQSSFKFVSSFIFGLGVLYFLMIASLGYTPLGEIVFKKIIGLKDPQEIKFAYQALSIMAFIPLVESIRNIMQGLAISLKKTELITPGVVVRIISISLILLWVTVNQAVAGVTAASGVWFAGIAIEMIFITFALRYTFGSFRGKNGVLASLPNNVTKKVNLKRIIKFFIPIAVMAFLARFVQPVVQSGIVRSSIGTHDLAAYGVSWTLVMIFVGPLDQLHQCSLVYARELNNHNWQRILKFSLAAGTMVSFILAVLAFTQIGDFVLIKLISVSPAISSIVKKVIVAFILFPIIRAFRETFWGVMMQRQTTNIIAAAKIVGLVFVVLVFLILALTVEINAAIIAALALTAGEAADALTISFFIIKNNVLEKIYAENH</sequence>
<protein>
    <submittedName>
        <fullName evidence="7">Na+-driven multidrug efflux pump</fullName>
    </submittedName>
</protein>
<evidence type="ECO:0000256" key="1">
    <source>
        <dbReference type="ARBA" id="ARBA00004141"/>
    </source>
</evidence>
<feature type="transmembrane region" description="Helical" evidence="6">
    <location>
        <begin position="279"/>
        <end position="297"/>
    </location>
</feature>
<feature type="transmembrane region" description="Helical" evidence="6">
    <location>
        <begin position="318"/>
        <end position="339"/>
    </location>
</feature>
<dbReference type="PANTHER" id="PTHR28384">
    <property type="entry name" value="PROGRESSIVE ANKYLOSIS PROTEIN HOMOLOG"/>
    <property type="match status" value="1"/>
</dbReference>
<reference evidence="7 8" key="1">
    <citation type="submission" date="2018-04" db="EMBL/GenBank/DDBJ databases">
        <title>Subsurface microbial communities from deep shales in Ohio and West Virginia, USA.</title>
        <authorList>
            <person name="Wrighton K."/>
        </authorList>
    </citation>
    <scope>NUCLEOTIDE SEQUENCE [LARGE SCALE GENOMIC DNA]</scope>
    <source>
        <strain evidence="7 8">WC1</strain>
    </source>
</reference>
<keyword evidence="2" id="KW-0813">Transport</keyword>
<feature type="transmembrane region" description="Helical" evidence="6">
    <location>
        <begin position="88"/>
        <end position="111"/>
    </location>
</feature>
<dbReference type="EMBL" id="QAXS01000006">
    <property type="protein sequence ID" value="PTW00928.1"/>
    <property type="molecule type" value="Genomic_DNA"/>
</dbReference>
<comment type="subcellular location">
    <subcellularLocation>
        <location evidence="1">Membrane</location>
        <topology evidence="1">Multi-pass membrane protein</topology>
    </subcellularLocation>
</comment>
<dbReference type="GO" id="GO:0005315">
    <property type="term" value="F:phosphate transmembrane transporter activity"/>
    <property type="evidence" value="ECO:0007669"/>
    <property type="project" value="InterPro"/>
</dbReference>
<dbReference type="OrthoDB" id="2768901at2"/>
<evidence type="ECO:0000256" key="6">
    <source>
        <dbReference type="SAM" id="Phobius"/>
    </source>
</evidence>
<feature type="transmembrane region" description="Helical" evidence="6">
    <location>
        <begin position="189"/>
        <end position="214"/>
    </location>
</feature>
<feature type="transmembrane region" description="Helical" evidence="6">
    <location>
        <begin position="164"/>
        <end position="183"/>
    </location>
</feature>
<evidence type="ECO:0000256" key="5">
    <source>
        <dbReference type="ARBA" id="ARBA00023136"/>
    </source>
</evidence>
<name>A0A2T5RN64_9FIRM</name>
<dbReference type="GO" id="GO:0005886">
    <property type="term" value="C:plasma membrane"/>
    <property type="evidence" value="ECO:0007669"/>
    <property type="project" value="TreeGrafter"/>
</dbReference>
<dbReference type="GO" id="GO:0030504">
    <property type="term" value="F:inorganic diphosphate transmembrane transporter activity"/>
    <property type="evidence" value="ECO:0007669"/>
    <property type="project" value="TreeGrafter"/>
</dbReference>
<organism evidence="7 8">
    <name type="scientific">Halanaerobium saccharolyticum</name>
    <dbReference type="NCBI Taxonomy" id="43595"/>
    <lineage>
        <taxon>Bacteria</taxon>
        <taxon>Bacillati</taxon>
        <taxon>Bacillota</taxon>
        <taxon>Clostridia</taxon>
        <taxon>Halanaerobiales</taxon>
        <taxon>Halanaerobiaceae</taxon>
        <taxon>Halanaerobium</taxon>
    </lineage>
</organism>
<dbReference type="GO" id="GO:0035435">
    <property type="term" value="P:phosphate ion transmembrane transport"/>
    <property type="evidence" value="ECO:0007669"/>
    <property type="project" value="InterPro"/>
</dbReference>
<gene>
    <name evidence="7" type="ORF">C8C76_10684</name>
</gene>
<evidence type="ECO:0000256" key="2">
    <source>
        <dbReference type="ARBA" id="ARBA00022448"/>
    </source>
</evidence>
<feature type="transmembrane region" description="Helical" evidence="6">
    <location>
        <begin position="247"/>
        <end position="267"/>
    </location>
</feature>
<keyword evidence="5 6" id="KW-0472">Membrane</keyword>
<keyword evidence="3 6" id="KW-0812">Transmembrane</keyword>
<dbReference type="InterPro" id="IPR009887">
    <property type="entry name" value="ANKH"/>
</dbReference>
<dbReference type="Proteomes" id="UP000244089">
    <property type="component" value="Unassembled WGS sequence"/>
</dbReference>
<feature type="transmembrane region" description="Helical" evidence="6">
    <location>
        <begin position="345"/>
        <end position="373"/>
    </location>
</feature>
<feature type="transmembrane region" description="Helical" evidence="6">
    <location>
        <begin position="20"/>
        <end position="38"/>
    </location>
</feature>
<evidence type="ECO:0000256" key="3">
    <source>
        <dbReference type="ARBA" id="ARBA00022692"/>
    </source>
</evidence>
<evidence type="ECO:0000256" key="4">
    <source>
        <dbReference type="ARBA" id="ARBA00022989"/>
    </source>
</evidence>
<feature type="transmembrane region" description="Helical" evidence="6">
    <location>
        <begin position="394"/>
        <end position="413"/>
    </location>
</feature>
<evidence type="ECO:0000313" key="7">
    <source>
        <dbReference type="EMBL" id="PTW00928.1"/>
    </source>
</evidence>